<dbReference type="NCBIfam" id="TIGR03448">
    <property type="entry name" value="mycothiol_MshD"/>
    <property type="match status" value="1"/>
</dbReference>
<accession>A0ABY8VCD7</accession>
<feature type="binding site" evidence="4">
    <location>
        <position position="267"/>
    </location>
    <ligand>
        <name>1D-myo-inositol 2-(L-cysteinylamino)-2-deoxy-alpha-D-glucopyranoside</name>
        <dbReference type="ChEBI" id="CHEBI:58887"/>
    </ligand>
</feature>
<protein>
    <recommendedName>
        <fullName evidence="4">Mycothiol acetyltransferase</fullName>
        <shortName evidence="4">MSH acetyltransferase</shortName>
        <ecNumber evidence="4">2.3.1.189</ecNumber>
    </recommendedName>
    <alternativeName>
        <fullName evidence="4">Mycothiol synthase</fullName>
    </alternativeName>
</protein>
<feature type="binding site" evidence="4">
    <location>
        <position position="229"/>
    </location>
    <ligand>
        <name>1D-myo-inositol 2-(L-cysteinylamino)-2-deoxy-alpha-D-glucopyranoside</name>
        <dbReference type="ChEBI" id="CHEBI:58887"/>
    </ligand>
</feature>
<dbReference type="InterPro" id="IPR017813">
    <property type="entry name" value="Mycothiol_AcTrfase"/>
</dbReference>
<dbReference type="EC" id="2.3.1.189" evidence="4"/>
<dbReference type="PIRSF" id="PIRSF021524">
    <property type="entry name" value="MSH_acetyltransferase"/>
    <property type="match status" value="1"/>
</dbReference>
<comment type="function">
    <text evidence="4">Catalyzes the transfer of acetyl from acetyl-CoA to desacetylmycothiol (Cys-GlcN-Ins) to form mycothiol.</text>
</comment>
<dbReference type="RefSeq" id="WP_284824309.1">
    <property type="nucleotide sequence ID" value="NZ_CP126969.1"/>
</dbReference>
<comment type="similarity">
    <text evidence="4">Belongs to the acetyltransferase family. MshD subfamily.</text>
</comment>
<proteinExistence type="inferred from homology"/>
<feature type="binding site" evidence="4">
    <location>
        <begin position="81"/>
        <end position="86"/>
    </location>
    <ligand>
        <name>acetyl-CoA</name>
        <dbReference type="ChEBI" id="CHEBI:57288"/>
        <label>1</label>
    </ligand>
</feature>
<evidence type="ECO:0000313" key="6">
    <source>
        <dbReference type="EMBL" id="WIM67306.1"/>
    </source>
</evidence>
<evidence type="ECO:0000256" key="1">
    <source>
        <dbReference type="ARBA" id="ARBA00022679"/>
    </source>
</evidence>
<dbReference type="Proteomes" id="UP001225598">
    <property type="component" value="Chromosome"/>
</dbReference>
<dbReference type="EMBL" id="CP126969">
    <property type="protein sequence ID" value="WIM67306.1"/>
    <property type="molecule type" value="Genomic_DNA"/>
</dbReference>
<dbReference type="GO" id="GO:0035447">
    <property type="term" value="F:mycothiol synthase activity"/>
    <property type="evidence" value="ECO:0007669"/>
    <property type="project" value="UniProtKB-EC"/>
</dbReference>
<feature type="binding site" evidence="4">
    <location>
        <position position="221"/>
    </location>
    <ligand>
        <name>1D-myo-inositol 2-(L-cysteinylamino)-2-deoxy-alpha-D-glucopyranoside</name>
        <dbReference type="ChEBI" id="CHEBI:58887"/>
    </ligand>
</feature>
<dbReference type="SUPFAM" id="SSF55729">
    <property type="entry name" value="Acyl-CoA N-acyltransferases (Nat)"/>
    <property type="match status" value="1"/>
</dbReference>
<feature type="binding site" evidence="4">
    <location>
        <position position="182"/>
    </location>
    <ligand>
        <name>1D-myo-inositol 2-(L-cysteinylamino)-2-deoxy-alpha-D-glucopyranoside</name>
        <dbReference type="ChEBI" id="CHEBI:58887"/>
    </ligand>
</feature>
<dbReference type="PANTHER" id="PTHR43420">
    <property type="entry name" value="ACETYLTRANSFERASE"/>
    <property type="match status" value="1"/>
</dbReference>
<feature type="binding site" evidence="4">
    <location>
        <position position="39"/>
    </location>
    <ligand>
        <name>1D-myo-inositol 2-(L-cysteinylamino)-2-deoxy-alpha-D-glucopyranoside</name>
        <dbReference type="ChEBI" id="CHEBI:58887"/>
    </ligand>
</feature>
<gene>
    <name evidence="4 6" type="primary">mshD</name>
    <name evidence="6" type="ORF">QP027_09360</name>
</gene>
<feature type="domain" description="N-acetyltransferase" evidence="5">
    <location>
        <begin position="163"/>
        <end position="297"/>
    </location>
</feature>
<reference evidence="6 7" key="1">
    <citation type="submission" date="2023-05" db="EMBL/GenBank/DDBJ databases">
        <title>Corynebacterium suedekumii sp. nov. and Corynebacterium breve sp. nov. isolated from raw cow's milk.</title>
        <authorList>
            <person name="Baer M.K."/>
            <person name="Mehl L."/>
            <person name="Hellmuth R."/>
            <person name="Marke G."/>
            <person name="Lipski A."/>
        </authorList>
    </citation>
    <scope>NUCLEOTIDE SEQUENCE [LARGE SCALE GENOMIC DNA]</scope>
    <source>
        <strain evidence="6 7">R4</strain>
    </source>
</reference>
<dbReference type="InterPro" id="IPR016181">
    <property type="entry name" value="Acyl_CoA_acyltransferase"/>
</dbReference>
<dbReference type="HAMAP" id="MF_01698">
    <property type="entry name" value="MshD"/>
    <property type="match status" value="1"/>
</dbReference>
<organism evidence="6 7">
    <name type="scientific">Corynebacterium breve</name>
    <dbReference type="NCBI Taxonomy" id="3049799"/>
    <lineage>
        <taxon>Bacteria</taxon>
        <taxon>Bacillati</taxon>
        <taxon>Actinomycetota</taxon>
        <taxon>Actinomycetes</taxon>
        <taxon>Mycobacteriales</taxon>
        <taxon>Corynebacteriaceae</taxon>
        <taxon>Corynebacterium</taxon>
    </lineage>
</organism>
<sequence>MTNSEILSLQLPQHADQRQRALALIERAECHDKVAPFSEAFLRGLGDEALAHQHLVVEDKAVAALAPDGGVELVVAPDARRQGLASEILSRVLEQRSDASVWAHGNLPAAAATARKHGLEVARRLLVMAVDGPAFDAAAEMPGLSDGFEALDYPAAVKRWGVEAVDNAWLNTNNEAFSWHPEQGGWDIARLHQGMDTDWFDPHGVLFLYQGSELAGFHWTKQHPGGVGEVYVVGLSSAFRGKGLGDPLLRMGLSHLKKDGATRVILYVEADNAPAVARYEDLGFKIAEDHVAYQLNA</sequence>
<feature type="binding site" evidence="4">
    <location>
        <begin position="73"/>
        <end position="75"/>
    </location>
    <ligand>
        <name>acetyl-CoA</name>
        <dbReference type="ChEBI" id="CHEBI:57288"/>
        <label>1</label>
    </ligand>
</feature>
<feature type="binding site" evidence="4">
    <location>
        <begin position="240"/>
        <end position="246"/>
    </location>
    <ligand>
        <name>acetyl-CoA</name>
        <dbReference type="ChEBI" id="CHEBI:57288"/>
        <label>2</label>
    </ligand>
</feature>
<keyword evidence="7" id="KW-1185">Reference proteome</keyword>
<evidence type="ECO:0000256" key="3">
    <source>
        <dbReference type="ARBA" id="ARBA00023315"/>
    </source>
</evidence>
<dbReference type="Pfam" id="PF00583">
    <property type="entry name" value="Acetyltransf_1"/>
    <property type="match status" value="1"/>
</dbReference>
<comment type="caution">
    <text evidence="4">Lacks conserved residue(s) required for the propagation of feature annotation.</text>
</comment>
<evidence type="ECO:0000256" key="2">
    <source>
        <dbReference type="ARBA" id="ARBA00022737"/>
    </source>
</evidence>
<evidence type="ECO:0000256" key="4">
    <source>
        <dbReference type="HAMAP-Rule" id="MF_01698"/>
    </source>
</evidence>
<keyword evidence="2 4" id="KW-0677">Repeat</keyword>
<keyword evidence="3 4" id="KW-0012">Acyltransferase</keyword>
<dbReference type="Gene3D" id="3.40.630.30">
    <property type="match status" value="1"/>
</dbReference>
<comment type="catalytic activity">
    <reaction evidence="4">
        <text>1D-myo-inositol 2-(L-cysteinylamino)-2-deoxy-alpha-D-glucopyranoside + acetyl-CoA = mycothiol + CoA + H(+)</text>
        <dbReference type="Rhea" id="RHEA:26172"/>
        <dbReference type="ChEBI" id="CHEBI:15378"/>
        <dbReference type="ChEBI" id="CHEBI:16768"/>
        <dbReference type="ChEBI" id="CHEBI:57287"/>
        <dbReference type="ChEBI" id="CHEBI:57288"/>
        <dbReference type="ChEBI" id="CHEBI:58887"/>
        <dbReference type="EC" id="2.3.1.189"/>
    </reaction>
</comment>
<evidence type="ECO:0000259" key="5">
    <source>
        <dbReference type="PROSITE" id="PS51186"/>
    </source>
</evidence>
<comment type="subunit">
    <text evidence="4">Monomer.</text>
</comment>
<dbReference type="InterPro" id="IPR050680">
    <property type="entry name" value="YpeA/RimI_acetyltransf"/>
</dbReference>
<name>A0ABY8VCD7_9CORY</name>
<dbReference type="PROSITE" id="PS51186">
    <property type="entry name" value="GNAT"/>
    <property type="match status" value="2"/>
</dbReference>
<dbReference type="PANTHER" id="PTHR43420:SF12">
    <property type="entry name" value="N-ACETYLTRANSFERASE DOMAIN-CONTAINING PROTEIN"/>
    <property type="match status" value="1"/>
</dbReference>
<feature type="binding site" evidence="4">
    <location>
        <begin position="233"/>
        <end position="235"/>
    </location>
    <ligand>
        <name>acetyl-CoA</name>
        <dbReference type="ChEBI" id="CHEBI:57288"/>
        <label>2</label>
    </ligand>
</feature>
<keyword evidence="1 4" id="KW-0808">Transferase</keyword>
<evidence type="ECO:0000313" key="7">
    <source>
        <dbReference type="Proteomes" id="UP001225598"/>
    </source>
</evidence>
<dbReference type="InterPro" id="IPR000182">
    <property type="entry name" value="GNAT_dom"/>
</dbReference>
<feature type="domain" description="N-acetyltransferase" evidence="5">
    <location>
        <begin position="1"/>
        <end position="142"/>
    </location>
</feature>